<dbReference type="AlphaFoldDB" id="A0A152A7Q1"/>
<gene>
    <name evidence="1" type="ORF">DLAC_11457</name>
</gene>
<proteinExistence type="predicted"/>
<dbReference type="InParanoid" id="A0A152A7Q1"/>
<evidence type="ECO:0000313" key="1">
    <source>
        <dbReference type="EMBL" id="KYR02151.1"/>
    </source>
</evidence>
<dbReference type="Proteomes" id="UP000076078">
    <property type="component" value="Unassembled WGS sequence"/>
</dbReference>
<sequence length="488" mass="56930">MKPIEINLSNFICIQIINKIVEFKILPLQYRLSLGLISKWIFKALSNSSILGTMIIHNVGYINDEEMMEISTHIKSPWCMIKRVRELNTMYTFDILEQQHHIDFISNMSLDVEELSLLGPLQYVLPITTVNYPSLKRLKLKVWLELVKFPIDQFPLITHLTIHINSNYYVQYLISLLDHLKDTLEHLNIVGLLDTSPSTETLYNYLSQYKVNQLRTLRINVFEKSYFQAIVKQTQMRSLVSLTCTNNDVDSVLEILEVNHVMQYLYVVVQSIEQFNKLVLLLNERPSLTSLKISGYKQKDYKSPLLMYIQDLEIFSCDVMINELLHCNSLPESHIRSLFVQPRDINQLISFQGFIEVNNINLTSLRISINYSNEMVLDLENISWAISQHPTLVNLYLTFPRFQKNVPQKLIKHLHLSPSLQYIGLNLKVFKGASKFLSISTPFQLVSNEFSFYLFIRNGLNYDQGPTNSWISTIYKAFTSFYNKWSPI</sequence>
<dbReference type="EMBL" id="LODT01000004">
    <property type="protein sequence ID" value="KYR02151.1"/>
    <property type="molecule type" value="Genomic_DNA"/>
</dbReference>
<name>A0A152A7Q1_TIELA</name>
<evidence type="ECO:0000313" key="2">
    <source>
        <dbReference type="Proteomes" id="UP000076078"/>
    </source>
</evidence>
<dbReference type="SUPFAM" id="SSF52047">
    <property type="entry name" value="RNI-like"/>
    <property type="match status" value="1"/>
</dbReference>
<comment type="caution">
    <text evidence="1">The sequence shown here is derived from an EMBL/GenBank/DDBJ whole genome shotgun (WGS) entry which is preliminary data.</text>
</comment>
<protein>
    <submittedName>
        <fullName evidence="1">Uncharacterized protein</fullName>
    </submittedName>
</protein>
<reference evidence="1 2" key="1">
    <citation type="submission" date="2015-12" db="EMBL/GenBank/DDBJ databases">
        <title>Dictyostelia acquired genes for synthesis and detection of signals that induce cell-type specialization by lateral gene transfer from prokaryotes.</title>
        <authorList>
            <person name="Gloeckner G."/>
            <person name="Schaap P."/>
        </authorList>
    </citation>
    <scope>NUCLEOTIDE SEQUENCE [LARGE SCALE GENOMIC DNA]</scope>
    <source>
        <strain evidence="1 2">TK</strain>
    </source>
</reference>
<accession>A0A152A7Q1</accession>
<keyword evidence="2" id="KW-1185">Reference proteome</keyword>
<organism evidence="1 2">
    <name type="scientific">Tieghemostelium lacteum</name>
    <name type="common">Slime mold</name>
    <name type="synonym">Dictyostelium lacteum</name>
    <dbReference type="NCBI Taxonomy" id="361077"/>
    <lineage>
        <taxon>Eukaryota</taxon>
        <taxon>Amoebozoa</taxon>
        <taxon>Evosea</taxon>
        <taxon>Eumycetozoa</taxon>
        <taxon>Dictyostelia</taxon>
        <taxon>Dictyosteliales</taxon>
        <taxon>Raperosteliaceae</taxon>
        <taxon>Tieghemostelium</taxon>
    </lineage>
</organism>